<name>A0A314KUE7_NICAT</name>
<accession>A0A314KUE7</accession>
<dbReference type="PANTHER" id="PTHR42923">
    <property type="entry name" value="PROTOPORPHYRINOGEN OXIDASE"/>
    <property type="match status" value="1"/>
</dbReference>
<evidence type="ECO:0000313" key="3">
    <source>
        <dbReference type="Proteomes" id="UP000187609"/>
    </source>
</evidence>
<keyword evidence="3" id="KW-1185">Reference proteome</keyword>
<feature type="domain" description="Rhodanese" evidence="1">
    <location>
        <begin position="49"/>
        <end position="86"/>
    </location>
</feature>
<dbReference type="PROSITE" id="PS50206">
    <property type="entry name" value="RHODANESE_3"/>
    <property type="match status" value="1"/>
</dbReference>
<dbReference type="EMBL" id="MJEQ01000962">
    <property type="protein sequence ID" value="OIT32980.1"/>
    <property type="molecule type" value="Genomic_DNA"/>
</dbReference>
<gene>
    <name evidence="2" type="primary">PDS_1</name>
    <name evidence="2" type="ORF">A4A49_10563</name>
</gene>
<dbReference type="InterPro" id="IPR036188">
    <property type="entry name" value="FAD/NAD-bd_sf"/>
</dbReference>
<dbReference type="Proteomes" id="UP000187609">
    <property type="component" value="Unassembled WGS sequence"/>
</dbReference>
<dbReference type="InterPro" id="IPR002937">
    <property type="entry name" value="Amino_oxidase"/>
</dbReference>
<comment type="caution">
    <text evidence="2">The sequence shown here is derived from an EMBL/GenBank/DDBJ whole genome shotgun (WGS) entry which is preliminary data.</text>
</comment>
<dbReference type="AlphaFoldDB" id="A0A314KUE7"/>
<dbReference type="SUPFAM" id="SSF51905">
    <property type="entry name" value="FAD/NAD(P)-binding domain"/>
    <property type="match status" value="1"/>
</dbReference>
<reference evidence="2" key="1">
    <citation type="submission" date="2016-11" db="EMBL/GenBank/DDBJ databases">
        <title>The genome of Nicotiana attenuata.</title>
        <authorList>
            <person name="Xu S."/>
            <person name="Brockmoeller T."/>
            <person name="Gaquerel E."/>
            <person name="Navarro A."/>
            <person name="Kuhl H."/>
            <person name="Gase K."/>
            <person name="Ling Z."/>
            <person name="Zhou W."/>
            <person name="Kreitzer C."/>
            <person name="Stanke M."/>
            <person name="Tang H."/>
            <person name="Lyons E."/>
            <person name="Pandey P."/>
            <person name="Pandey S.P."/>
            <person name="Timmermann B."/>
            <person name="Baldwin I.T."/>
        </authorList>
    </citation>
    <scope>NUCLEOTIDE SEQUENCE [LARGE SCALE GENOMIC DNA]</scope>
    <source>
        <strain evidence="2">UT</strain>
    </source>
</reference>
<dbReference type="KEGG" id="nau:109206591"/>
<evidence type="ECO:0000313" key="2">
    <source>
        <dbReference type="EMBL" id="OIT32980.1"/>
    </source>
</evidence>
<dbReference type="GeneID" id="109206591"/>
<dbReference type="Gramene" id="OIT32980">
    <property type="protein sequence ID" value="OIT32980"/>
    <property type="gene ID" value="A4A49_10563"/>
</dbReference>
<dbReference type="SMR" id="A0A314KUE7"/>
<dbReference type="OrthoDB" id="2219495at2759"/>
<dbReference type="STRING" id="49451.A0A314KUE7"/>
<proteinExistence type="predicted"/>
<dbReference type="Pfam" id="PF01593">
    <property type="entry name" value="Amino_oxidase"/>
    <property type="match status" value="1"/>
</dbReference>
<dbReference type="InterPro" id="IPR001763">
    <property type="entry name" value="Rhodanese-like_dom"/>
</dbReference>
<dbReference type="GO" id="GO:0016491">
    <property type="term" value="F:oxidoreductase activity"/>
    <property type="evidence" value="ECO:0007669"/>
    <property type="project" value="InterPro"/>
</dbReference>
<organism evidence="2 3">
    <name type="scientific">Nicotiana attenuata</name>
    <name type="common">Coyote tobacco</name>
    <dbReference type="NCBI Taxonomy" id="49451"/>
    <lineage>
        <taxon>Eukaryota</taxon>
        <taxon>Viridiplantae</taxon>
        <taxon>Streptophyta</taxon>
        <taxon>Embryophyta</taxon>
        <taxon>Tracheophyta</taxon>
        <taxon>Spermatophyta</taxon>
        <taxon>Magnoliopsida</taxon>
        <taxon>eudicotyledons</taxon>
        <taxon>Gunneridae</taxon>
        <taxon>Pentapetalae</taxon>
        <taxon>asterids</taxon>
        <taxon>lamiids</taxon>
        <taxon>Solanales</taxon>
        <taxon>Solanaceae</taxon>
        <taxon>Nicotianoideae</taxon>
        <taxon>Nicotianeae</taxon>
        <taxon>Nicotiana</taxon>
    </lineage>
</organism>
<dbReference type="PANTHER" id="PTHR42923:SF24">
    <property type="entry name" value="OS04G0560500 PROTEIN"/>
    <property type="match status" value="1"/>
</dbReference>
<dbReference type="Gene3D" id="3.50.50.60">
    <property type="entry name" value="FAD/NAD(P)-binding domain"/>
    <property type="match status" value="1"/>
</dbReference>
<dbReference type="InterPro" id="IPR050464">
    <property type="entry name" value="Zeta_carotene_desat/Oxidored"/>
</dbReference>
<evidence type="ECO:0000259" key="1">
    <source>
        <dbReference type="PROSITE" id="PS50206"/>
    </source>
</evidence>
<sequence>MLTSWRLFPASFTRPKYCPGGFYCRAEDQVSSINEGQKKKKKKKVLIVGSGWAGLGAAHHLCKQGFEVVVLEGGYEFGPKNQSLSPDDVGIRGFWYPYRNIFDLVDEIGIKPFTDWTKSAQYSAEGLEVQFPLLQNEPQLPAPLGSLLYSKFVRVPLVDQLTLLPLMAAIIDFDYTDSAWTKYDPVTARELLKQFGCSERLYRDILDPLIEVGLYAPAEQCSAAATLAVLYYYVIAHQKHFDLAWCRGRVREQIFEPWMDSLKTQGCKFLKGRKVTDMLVTGETNCISEVVCEKESFVADAVIFAVGVSTLQEIIQNSAALCSREEFLKVLNLASIDLLSVKLQLDRKVNIPNASNVSSGFDNSHAWTFFDLNMIYDEHKEDTVTVVQADFYHATDLLPLKDDRIVSKVMSSLSRCIKDFENATVVDKEIERFPKSLTHFFPGSYKYMMGGSTSFKNLFIAGDWIVNRHGSWAQEKSYVTGLEAANRVVDYLGKGTSAKIIPVEEDEPHIQALRTLNRNFKEIRALFPWSDYFLQ</sequence>
<protein>
    <submittedName>
        <fullName evidence="2">15-cis-phytoene desaturase, chloroplasticchromoplastic</fullName>
    </submittedName>
</protein>